<dbReference type="RefSeq" id="WP_194305165.1">
    <property type="nucleotide sequence ID" value="NZ_JABSNO010000008.1"/>
</dbReference>
<sequence>MPTIIKPFIEPEILSQIQSEISTEQQVIVHCCLKSDFAVGILIRIWRTTYLLDTQSSHKSRLLFADNICLNPDWIEVPFVKEYWFTLIFSGLPKDCTHFDFAEIIPEEGGFYVPNIQRNGTDVYSINI</sequence>
<name>A0A8J8KBA2_9FLAO</name>
<evidence type="ECO:0000313" key="2">
    <source>
        <dbReference type="Proteomes" id="UP000610746"/>
    </source>
</evidence>
<dbReference type="Proteomes" id="UP000610746">
    <property type="component" value="Unassembled WGS sequence"/>
</dbReference>
<evidence type="ECO:0000313" key="1">
    <source>
        <dbReference type="EMBL" id="NRS92359.1"/>
    </source>
</evidence>
<gene>
    <name evidence="1" type="ORF">HNQ03_001427</name>
</gene>
<reference evidence="1" key="1">
    <citation type="submission" date="2020-05" db="EMBL/GenBank/DDBJ databases">
        <title>Genomic Encyclopedia of Type Strains, Phase IV (KMG-V): Genome sequencing to study the core and pangenomes of soil and plant-associated prokaryotes.</title>
        <authorList>
            <person name="Whitman W."/>
        </authorList>
    </citation>
    <scope>NUCLEOTIDE SEQUENCE</scope>
    <source>
        <strain evidence="1">16F</strain>
    </source>
</reference>
<accession>A0A8J8KBA2</accession>
<keyword evidence="2" id="KW-1185">Reference proteome</keyword>
<protein>
    <submittedName>
        <fullName evidence="1">Uncharacterized protein</fullName>
    </submittedName>
</protein>
<organism evidence="1 2">
    <name type="scientific">Frigoriflavimonas asaccharolytica</name>
    <dbReference type="NCBI Taxonomy" id="2735899"/>
    <lineage>
        <taxon>Bacteria</taxon>
        <taxon>Pseudomonadati</taxon>
        <taxon>Bacteroidota</taxon>
        <taxon>Flavobacteriia</taxon>
        <taxon>Flavobacteriales</taxon>
        <taxon>Weeksellaceae</taxon>
        <taxon>Frigoriflavimonas</taxon>
    </lineage>
</organism>
<dbReference type="AlphaFoldDB" id="A0A8J8KBA2"/>
<comment type="caution">
    <text evidence="1">The sequence shown here is derived from an EMBL/GenBank/DDBJ whole genome shotgun (WGS) entry which is preliminary data.</text>
</comment>
<proteinExistence type="predicted"/>
<dbReference type="EMBL" id="JABSNO010000008">
    <property type="protein sequence ID" value="NRS92359.1"/>
    <property type="molecule type" value="Genomic_DNA"/>
</dbReference>